<dbReference type="Proteomes" id="UP000076532">
    <property type="component" value="Unassembled WGS sequence"/>
</dbReference>
<keyword evidence="2" id="KW-1185">Reference proteome</keyword>
<dbReference type="OrthoDB" id="3160134at2759"/>
<dbReference type="STRING" id="436010.A0A167SZ39"/>
<dbReference type="Pfam" id="PF20414">
    <property type="entry name" value="DUF6698"/>
    <property type="match status" value="1"/>
</dbReference>
<accession>A0A167SZ39</accession>
<sequence length="368" mass="40447">MDKENANPITGQKRTGSALLYPLKKRASQTDPIVRYGKHFGRTISAVTDIVILIANGLDRLANIEEGTTAIENLPLEERREHDIFLSLLKLVPKLDERLIDGTTEEVGHVSDMLQKGVNTARADDTKGIKSAIIDWITPRDAPLNPPLARNIKSDRGYHHERTGQLLCPAAWNWADEETKKGLRSGELAVPGEHWPLFVYENYTYDHEHPFNGLFKSAILVSAYKHIFTSPSSVDHEPKATRSGNARINGMSEVTMASIAYVATQVRFALSSTSTFSRTDYVTDSERFYNTVMLLFTDIRARTRINDIKAWWDQKVFPGGSAAKVPVLTDTPLARIMAQLDAEAADAEAAAAAAASAEGSAQVGAAEA</sequence>
<proteinExistence type="predicted"/>
<reference evidence="1 2" key="1">
    <citation type="journal article" date="2016" name="Mol. Biol. Evol.">
        <title>Comparative Genomics of Early-Diverging Mushroom-Forming Fungi Provides Insights into the Origins of Lignocellulose Decay Capabilities.</title>
        <authorList>
            <person name="Nagy L.G."/>
            <person name="Riley R."/>
            <person name="Tritt A."/>
            <person name="Adam C."/>
            <person name="Daum C."/>
            <person name="Floudas D."/>
            <person name="Sun H."/>
            <person name="Yadav J.S."/>
            <person name="Pangilinan J."/>
            <person name="Larsson K.H."/>
            <person name="Matsuura K."/>
            <person name="Barry K."/>
            <person name="Labutti K."/>
            <person name="Kuo R."/>
            <person name="Ohm R.A."/>
            <person name="Bhattacharya S.S."/>
            <person name="Shirouzu T."/>
            <person name="Yoshinaga Y."/>
            <person name="Martin F.M."/>
            <person name="Grigoriev I.V."/>
            <person name="Hibbett D.S."/>
        </authorList>
    </citation>
    <scope>NUCLEOTIDE SEQUENCE [LARGE SCALE GENOMIC DNA]</scope>
    <source>
        <strain evidence="1 2">CBS 109695</strain>
    </source>
</reference>
<dbReference type="AlphaFoldDB" id="A0A167SZ39"/>
<name>A0A167SZ39_9AGAM</name>
<protein>
    <submittedName>
        <fullName evidence="1">Uncharacterized protein</fullName>
    </submittedName>
</protein>
<evidence type="ECO:0000313" key="2">
    <source>
        <dbReference type="Proteomes" id="UP000076532"/>
    </source>
</evidence>
<gene>
    <name evidence="1" type="ORF">FIBSPDRAFT_905899</name>
</gene>
<dbReference type="InterPro" id="IPR046521">
    <property type="entry name" value="DUF6698"/>
</dbReference>
<organism evidence="1 2">
    <name type="scientific">Athelia psychrophila</name>
    <dbReference type="NCBI Taxonomy" id="1759441"/>
    <lineage>
        <taxon>Eukaryota</taxon>
        <taxon>Fungi</taxon>
        <taxon>Dikarya</taxon>
        <taxon>Basidiomycota</taxon>
        <taxon>Agaricomycotina</taxon>
        <taxon>Agaricomycetes</taxon>
        <taxon>Agaricomycetidae</taxon>
        <taxon>Atheliales</taxon>
        <taxon>Atheliaceae</taxon>
        <taxon>Athelia</taxon>
    </lineage>
</organism>
<evidence type="ECO:0000313" key="1">
    <source>
        <dbReference type="EMBL" id="KZP02393.1"/>
    </source>
</evidence>
<dbReference type="EMBL" id="KV418622">
    <property type="protein sequence ID" value="KZP02393.1"/>
    <property type="molecule type" value="Genomic_DNA"/>
</dbReference>